<evidence type="ECO:0000256" key="1">
    <source>
        <dbReference type="SAM" id="MobiDB-lite"/>
    </source>
</evidence>
<gene>
    <name evidence="2" type="ORF">KOR34_53160</name>
</gene>
<evidence type="ECO:0000313" key="2">
    <source>
        <dbReference type="EMBL" id="TWT29177.1"/>
    </source>
</evidence>
<name>A0A5C5UU36_9BACT</name>
<comment type="caution">
    <text evidence="2">The sequence shown here is derived from an EMBL/GenBank/DDBJ whole genome shotgun (WGS) entry which is preliminary data.</text>
</comment>
<protein>
    <submittedName>
        <fullName evidence="2">Uncharacterized protein</fullName>
    </submittedName>
</protein>
<keyword evidence="3" id="KW-1185">Reference proteome</keyword>
<dbReference type="AlphaFoldDB" id="A0A5C5UU36"/>
<evidence type="ECO:0000313" key="3">
    <source>
        <dbReference type="Proteomes" id="UP000316714"/>
    </source>
</evidence>
<sequence>MAAIKALQDGLGPETTSGWLSGALREGSREERSLDLRRNRETKEDEIARTPAR</sequence>
<organism evidence="2 3">
    <name type="scientific">Posidoniimonas corsicana</name>
    <dbReference type="NCBI Taxonomy" id="1938618"/>
    <lineage>
        <taxon>Bacteria</taxon>
        <taxon>Pseudomonadati</taxon>
        <taxon>Planctomycetota</taxon>
        <taxon>Planctomycetia</taxon>
        <taxon>Pirellulales</taxon>
        <taxon>Lacipirellulaceae</taxon>
        <taxon>Posidoniimonas</taxon>
    </lineage>
</organism>
<reference evidence="2 3" key="1">
    <citation type="submission" date="2019-02" db="EMBL/GenBank/DDBJ databases">
        <title>Deep-cultivation of Planctomycetes and their phenomic and genomic characterization uncovers novel biology.</title>
        <authorList>
            <person name="Wiegand S."/>
            <person name="Jogler M."/>
            <person name="Boedeker C."/>
            <person name="Pinto D."/>
            <person name="Vollmers J."/>
            <person name="Rivas-Marin E."/>
            <person name="Kohn T."/>
            <person name="Peeters S.H."/>
            <person name="Heuer A."/>
            <person name="Rast P."/>
            <person name="Oberbeckmann S."/>
            <person name="Bunk B."/>
            <person name="Jeske O."/>
            <person name="Meyerdierks A."/>
            <person name="Storesund J.E."/>
            <person name="Kallscheuer N."/>
            <person name="Luecker S."/>
            <person name="Lage O.M."/>
            <person name="Pohl T."/>
            <person name="Merkel B.J."/>
            <person name="Hornburger P."/>
            <person name="Mueller R.-W."/>
            <person name="Bruemmer F."/>
            <person name="Labrenz M."/>
            <person name="Spormann A.M."/>
            <person name="Op Den Camp H."/>
            <person name="Overmann J."/>
            <person name="Amann R."/>
            <person name="Jetten M.S.M."/>
            <person name="Mascher T."/>
            <person name="Medema M.H."/>
            <person name="Devos D.P."/>
            <person name="Kaster A.-K."/>
            <person name="Ovreas L."/>
            <person name="Rohde M."/>
            <person name="Galperin M.Y."/>
            <person name="Jogler C."/>
        </authorList>
    </citation>
    <scope>NUCLEOTIDE SEQUENCE [LARGE SCALE GENOMIC DNA]</scope>
    <source>
        <strain evidence="2 3">KOR34</strain>
    </source>
</reference>
<proteinExistence type="predicted"/>
<feature type="region of interest" description="Disordered" evidence="1">
    <location>
        <begin position="1"/>
        <end position="53"/>
    </location>
</feature>
<accession>A0A5C5UU36</accession>
<feature type="compositionally biased region" description="Basic and acidic residues" evidence="1">
    <location>
        <begin position="26"/>
        <end position="53"/>
    </location>
</feature>
<dbReference type="Proteomes" id="UP000316714">
    <property type="component" value="Unassembled WGS sequence"/>
</dbReference>
<dbReference type="EMBL" id="SIHJ01000011">
    <property type="protein sequence ID" value="TWT29177.1"/>
    <property type="molecule type" value="Genomic_DNA"/>
</dbReference>